<keyword evidence="4" id="KW-1185">Reference proteome</keyword>
<dbReference type="Pfam" id="PF16087">
    <property type="entry name" value="DUF4817"/>
    <property type="match status" value="1"/>
</dbReference>
<name>A0AAV8Z1E2_9CUCU</name>
<proteinExistence type="predicted"/>
<feature type="compositionally biased region" description="Basic and acidic residues" evidence="1">
    <location>
        <begin position="174"/>
        <end position="185"/>
    </location>
</feature>
<protein>
    <recommendedName>
        <fullName evidence="2">DUF4817 domain-containing protein</fullName>
    </recommendedName>
</protein>
<dbReference type="EMBL" id="JAPWTK010000026">
    <property type="protein sequence ID" value="KAJ8957021.1"/>
    <property type="molecule type" value="Genomic_DNA"/>
</dbReference>
<evidence type="ECO:0000259" key="2">
    <source>
        <dbReference type="Pfam" id="PF16087"/>
    </source>
</evidence>
<evidence type="ECO:0000313" key="4">
    <source>
        <dbReference type="Proteomes" id="UP001162162"/>
    </source>
</evidence>
<feature type="region of interest" description="Disordered" evidence="1">
    <location>
        <begin position="151"/>
        <end position="203"/>
    </location>
</feature>
<dbReference type="AlphaFoldDB" id="A0AAV8Z1E2"/>
<reference evidence="3" key="1">
    <citation type="journal article" date="2023" name="Insect Mol. Biol.">
        <title>Genome sequencing provides insights into the evolution of gene families encoding plant cell wall-degrading enzymes in longhorned beetles.</title>
        <authorList>
            <person name="Shin N.R."/>
            <person name="Okamura Y."/>
            <person name="Kirsch R."/>
            <person name="Pauchet Y."/>
        </authorList>
    </citation>
    <scope>NUCLEOTIDE SEQUENCE</scope>
    <source>
        <strain evidence="3">AMC_N1</strain>
    </source>
</reference>
<sequence length="203" mass="23524">MEKYTLEQRSRIVQFYYENQHSIILTQRAHRNLFNVQKRAKAPTMYRLVQRFQEQGAIHDLPLSGRPRSVRTEENIVRLQESIEETHETSTRRRYQQLRMSRRSLQNFFTAVTLVSLQDSVGIRLQSTSKNAVTPSDPSPSSPMSVRLIYKPINPSRSGSPGLDRLRGPQSPPRRPDLHEIEVRVPSHRSPPRLLPSLAPRKP</sequence>
<gene>
    <name evidence="3" type="ORF">NQ318_012194</name>
</gene>
<dbReference type="Proteomes" id="UP001162162">
    <property type="component" value="Unassembled WGS sequence"/>
</dbReference>
<dbReference type="InterPro" id="IPR032135">
    <property type="entry name" value="DUF4817"/>
</dbReference>
<evidence type="ECO:0000256" key="1">
    <source>
        <dbReference type="SAM" id="MobiDB-lite"/>
    </source>
</evidence>
<evidence type="ECO:0000313" key="3">
    <source>
        <dbReference type="EMBL" id="KAJ8957021.1"/>
    </source>
</evidence>
<accession>A0AAV8Z1E2</accession>
<comment type="caution">
    <text evidence="3">The sequence shown here is derived from an EMBL/GenBank/DDBJ whole genome shotgun (WGS) entry which is preliminary data.</text>
</comment>
<organism evidence="3 4">
    <name type="scientific">Aromia moschata</name>
    <dbReference type="NCBI Taxonomy" id="1265417"/>
    <lineage>
        <taxon>Eukaryota</taxon>
        <taxon>Metazoa</taxon>
        <taxon>Ecdysozoa</taxon>
        <taxon>Arthropoda</taxon>
        <taxon>Hexapoda</taxon>
        <taxon>Insecta</taxon>
        <taxon>Pterygota</taxon>
        <taxon>Neoptera</taxon>
        <taxon>Endopterygota</taxon>
        <taxon>Coleoptera</taxon>
        <taxon>Polyphaga</taxon>
        <taxon>Cucujiformia</taxon>
        <taxon>Chrysomeloidea</taxon>
        <taxon>Cerambycidae</taxon>
        <taxon>Cerambycinae</taxon>
        <taxon>Callichromatini</taxon>
        <taxon>Aromia</taxon>
    </lineage>
</organism>
<feature type="domain" description="DUF4817" evidence="2">
    <location>
        <begin position="5"/>
        <end position="58"/>
    </location>
</feature>